<name>A0A2T1E9M1_9CYAN</name>
<dbReference type="InterPro" id="IPR034718">
    <property type="entry name" value="RlpA"/>
</dbReference>
<proteinExistence type="inferred from homology"/>
<dbReference type="Gene3D" id="2.40.40.10">
    <property type="entry name" value="RlpA-like domain"/>
    <property type="match status" value="1"/>
</dbReference>
<dbReference type="InterPro" id="IPR009009">
    <property type="entry name" value="RlpA-like_DPBB"/>
</dbReference>
<dbReference type="EC" id="4.2.2.-" evidence="3"/>
<accession>A0A2T1E9M1</accession>
<dbReference type="RefSeq" id="WP_106256443.1">
    <property type="nucleotide sequence ID" value="NZ_CAWNSW010000155.1"/>
</dbReference>
<reference evidence="7" key="1">
    <citation type="submission" date="2018-02" db="EMBL/GenBank/DDBJ databases">
        <authorList>
            <person name="Moore K."/>
            <person name="Momper L."/>
        </authorList>
    </citation>
    <scope>NUCLEOTIDE SEQUENCE [LARGE SCALE GENOMIC DNA]</scope>
    <source>
        <strain evidence="7">ULC18</strain>
    </source>
</reference>
<dbReference type="EMBL" id="PVWK01000062">
    <property type="protein sequence ID" value="PSB29449.1"/>
    <property type="molecule type" value="Genomic_DNA"/>
</dbReference>
<dbReference type="Pfam" id="PF03330">
    <property type="entry name" value="DPBB_1"/>
    <property type="match status" value="1"/>
</dbReference>
<protein>
    <recommendedName>
        <fullName evidence="3">Probable endolytic peptidoglycan transglycosylase RlpA</fullName>
        <ecNumber evidence="3">4.2.2.-</ecNumber>
    </recommendedName>
</protein>
<keyword evidence="7" id="KW-1185">Reference proteome</keyword>
<dbReference type="InterPro" id="IPR012997">
    <property type="entry name" value="RplA"/>
</dbReference>
<feature type="domain" description="RlpA-like protein double-psi beta-barrel" evidence="5">
    <location>
        <begin position="285"/>
        <end position="372"/>
    </location>
</feature>
<reference evidence="6 7" key="2">
    <citation type="submission" date="2018-03" db="EMBL/GenBank/DDBJ databases">
        <title>The ancient ancestry and fast evolution of plastids.</title>
        <authorList>
            <person name="Moore K.R."/>
            <person name="Magnabosco C."/>
            <person name="Momper L."/>
            <person name="Gold D.A."/>
            <person name="Bosak T."/>
            <person name="Fournier G.P."/>
        </authorList>
    </citation>
    <scope>NUCLEOTIDE SEQUENCE [LARGE SCALE GENOMIC DNA]</scope>
    <source>
        <strain evidence="6 7">ULC18</strain>
    </source>
</reference>
<comment type="function">
    <text evidence="3">Lytic transglycosylase with a strong preference for naked glycan strands that lack stem peptides.</text>
</comment>
<comment type="similarity">
    <text evidence="3 4">Belongs to the RlpA family.</text>
</comment>
<evidence type="ECO:0000256" key="2">
    <source>
        <dbReference type="ARBA" id="ARBA00023316"/>
    </source>
</evidence>
<evidence type="ECO:0000259" key="5">
    <source>
        <dbReference type="Pfam" id="PF03330"/>
    </source>
</evidence>
<gene>
    <name evidence="3" type="primary">rlpA</name>
    <name evidence="6" type="ORF">C7B82_11570</name>
</gene>
<dbReference type="NCBIfam" id="TIGR00413">
    <property type="entry name" value="rlpA"/>
    <property type="match status" value="1"/>
</dbReference>
<evidence type="ECO:0000256" key="4">
    <source>
        <dbReference type="RuleBase" id="RU003495"/>
    </source>
</evidence>
<dbReference type="GO" id="GO:0071555">
    <property type="term" value="P:cell wall organization"/>
    <property type="evidence" value="ECO:0007669"/>
    <property type="project" value="UniProtKB-KW"/>
</dbReference>
<evidence type="ECO:0000256" key="3">
    <source>
        <dbReference type="HAMAP-Rule" id="MF_02071"/>
    </source>
</evidence>
<dbReference type="AlphaFoldDB" id="A0A2T1E9M1"/>
<dbReference type="Proteomes" id="UP000239576">
    <property type="component" value="Unassembled WGS sequence"/>
</dbReference>
<dbReference type="OrthoDB" id="9779128at2"/>
<evidence type="ECO:0000313" key="6">
    <source>
        <dbReference type="EMBL" id="PSB29449.1"/>
    </source>
</evidence>
<dbReference type="InterPro" id="IPR036908">
    <property type="entry name" value="RlpA-like_sf"/>
</dbReference>
<keyword evidence="2 3" id="KW-0961">Cell wall biogenesis/degradation</keyword>
<evidence type="ECO:0000256" key="1">
    <source>
        <dbReference type="ARBA" id="ARBA00023239"/>
    </source>
</evidence>
<dbReference type="PANTHER" id="PTHR34183:SF1">
    <property type="entry name" value="ENDOLYTIC PEPTIDOGLYCAN TRANSGLYCOSYLASE RLPA"/>
    <property type="match status" value="1"/>
</dbReference>
<dbReference type="CDD" id="cd22268">
    <property type="entry name" value="DPBB_RlpA-like"/>
    <property type="match status" value="1"/>
</dbReference>
<evidence type="ECO:0000313" key="7">
    <source>
        <dbReference type="Proteomes" id="UP000239576"/>
    </source>
</evidence>
<comment type="caution">
    <text evidence="6">The sequence shown here is derived from an EMBL/GenBank/DDBJ whole genome shotgun (WGS) entry which is preliminary data.</text>
</comment>
<dbReference type="GO" id="GO:0008932">
    <property type="term" value="F:lytic endotransglycosylase activity"/>
    <property type="evidence" value="ECO:0007669"/>
    <property type="project" value="UniProtKB-UniRule"/>
</dbReference>
<dbReference type="PANTHER" id="PTHR34183">
    <property type="entry name" value="ENDOLYTIC PEPTIDOGLYCAN TRANSGLYCOSYLASE RLPA"/>
    <property type="match status" value="1"/>
</dbReference>
<dbReference type="SUPFAM" id="SSF50685">
    <property type="entry name" value="Barwin-like endoglucanases"/>
    <property type="match status" value="1"/>
</dbReference>
<keyword evidence="1 3" id="KW-0456">Lyase</keyword>
<organism evidence="6 7">
    <name type="scientific">Stenomitos frigidus ULC18</name>
    <dbReference type="NCBI Taxonomy" id="2107698"/>
    <lineage>
        <taxon>Bacteria</taxon>
        <taxon>Bacillati</taxon>
        <taxon>Cyanobacteriota</taxon>
        <taxon>Cyanophyceae</taxon>
        <taxon>Leptolyngbyales</taxon>
        <taxon>Leptolyngbyaceae</taxon>
        <taxon>Stenomitos</taxon>
    </lineage>
</organism>
<dbReference type="HAMAP" id="MF_02071">
    <property type="entry name" value="RlpA"/>
    <property type="match status" value="1"/>
</dbReference>
<sequence>MPIFGLVWVASWVNCFFSSSQDLLRPPAYLANALPLQAVLKVSGSQEPIFSASHDRLSMALPSTQTRSIGQAALLQPTPALSLLLPFADAPVPSLGVLSAFKSLFSGFQKFTTGHSEPPVVVVPVTSKQIAQSNLAHTGTSGLGFGQCLPIAQPDQSSASRLKGKAAQTPSLFQVKVKNHVVGAAPKRREAMQLAHRLEQALKATKPQWNQLQPGLVNGVPAGKLGDRVLFTIDPQVEAQWDCTPESLAIQWINDLRTAVAQAPLSLADAQAKMYGLQATGQYIEGLASWYGPYFHGRQTATGEMFNQNDFTAAHPSLPFDTYLKVTNLENGKAVIVRVNDRGPYFEDRTLDLSREAARCLGSETSGVVTVEAEIMQPEKSATASNQTIAQRL</sequence>
<dbReference type="GO" id="GO:0000270">
    <property type="term" value="P:peptidoglycan metabolic process"/>
    <property type="evidence" value="ECO:0007669"/>
    <property type="project" value="UniProtKB-UniRule"/>
</dbReference>